<dbReference type="GO" id="GO:0003993">
    <property type="term" value="F:acid phosphatase activity"/>
    <property type="evidence" value="ECO:0007669"/>
    <property type="project" value="UniProtKB-EC"/>
</dbReference>
<evidence type="ECO:0000256" key="21">
    <source>
        <dbReference type="ARBA" id="ARBA00022840"/>
    </source>
</evidence>
<dbReference type="Pfam" id="PF00149">
    <property type="entry name" value="Metallophos"/>
    <property type="match status" value="1"/>
</dbReference>
<evidence type="ECO:0000313" key="36">
    <source>
        <dbReference type="EMBL" id="URE43516.1"/>
    </source>
</evidence>
<feature type="domain" description="Response regulatory" evidence="34">
    <location>
        <begin position="554"/>
        <end position="683"/>
    </location>
</feature>
<dbReference type="CDD" id="cd07378">
    <property type="entry name" value="MPP_ACP5"/>
    <property type="match status" value="1"/>
</dbReference>
<evidence type="ECO:0000256" key="20">
    <source>
        <dbReference type="ARBA" id="ARBA00022833"/>
    </source>
</evidence>
<evidence type="ECO:0000256" key="24">
    <source>
        <dbReference type="ARBA" id="ARBA00023012"/>
    </source>
</evidence>
<comment type="function">
    <text evidence="3">Cytokinin receptor related to bacterial two-component regulators. Functions as a histidine kinase and transmits the stress signal to a downstream MAPK cascade.</text>
</comment>
<dbReference type="InterPro" id="IPR024927">
    <property type="entry name" value="Acid_PPase"/>
</dbReference>
<dbReference type="GO" id="GO:0012505">
    <property type="term" value="C:endomembrane system"/>
    <property type="evidence" value="ECO:0007669"/>
    <property type="project" value="UniProtKB-SubCell"/>
</dbReference>
<evidence type="ECO:0000256" key="7">
    <source>
        <dbReference type="ARBA" id="ARBA00004613"/>
    </source>
</evidence>
<dbReference type="Pfam" id="PF24896">
    <property type="entry name" value="Receiver_CRE1"/>
    <property type="match status" value="1"/>
</dbReference>
<evidence type="ECO:0000256" key="19">
    <source>
        <dbReference type="ARBA" id="ARBA00022801"/>
    </source>
</evidence>
<evidence type="ECO:0000259" key="33">
    <source>
        <dbReference type="PROSITE" id="PS50109"/>
    </source>
</evidence>
<dbReference type="InterPro" id="IPR056839">
    <property type="entry name" value="Receiver_AHK4/CRE1_1st"/>
</dbReference>
<feature type="compositionally biased region" description="Basic residues" evidence="31">
    <location>
        <begin position="859"/>
        <end position="878"/>
    </location>
</feature>
<evidence type="ECO:0000256" key="22">
    <source>
        <dbReference type="ARBA" id="ARBA00022864"/>
    </source>
</evidence>
<keyword evidence="12" id="KW-0964">Secreted</keyword>
<dbReference type="Pfam" id="PF03924">
    <property type="entry name" value="CHASE"/>
    <property type="match status" value="1"/>
</dbReference>
<dbReference type="InterPro" id="IPR001789">
    <property type="entry name" value="Sig_transdc_resp-reg_receiver"/>
</dbReference>
<dbReference type="InterPro" id="IPR004843">
    <property type="entry name" value="Calcineurin-like_PHP"/>
</dbReference>
<dbReference type="InterPro" id="IPR011006">
    <property type="entry name" value="CheY-like_superfamily"/>
</dbReference>
<feature type="modified residue" description="4-aspartylphosphate" evidence="29">
    <location>
        <position position="758"/>
    </location>
</feature>
<keyword evidence="18 36" id="KW-0418">Kinase</keyword>
<dbReference type="InterPro" id="IPR003594">
    <property type="entry name" value="HATPase_dom"/>
</dbReference>
<dbReference type="GO" id="GO:0004673">
    <property type="term" value="F:protein histidine kinase activity"/>
    <property type="evidence" value="ECO:0007669"/>
    <property type="project" value="UniProtKB-ARBA"/>
</dbReference>
<dbReference type="GO" id="GO:0005524">
    <property type="term" value="F:ATP binding"/>
    <property type="evidence" value="ECO:0007669"/>
    <property type="project" value="UniProtKB-KW"/>
</dbReference>
<keyword evidence="25 32" id="KW-0472">Membrane</keyword>
<evidence type="ECO:0000256" key="3">
    <source>
        <dbReference type="ARBA" id="ARBA00002427"/>
    </source>
</evidence>
<dbReference type="Gene3D" id="3.40.50.2300">
    <property type="match status" value="1"/>
</dbReference>
<evidence type="ECO:0000256" key="31">
    <source>
        <dbReference type="SAM" id="MobiDB-lite"/>
    </source>
</evidence>
<keyword evidence="23 32" id="KW-1133">Transmembrane helix</keyword>
<dbReference type="Gene3D" id="3.60.21.10">
    <property type="match status" value="1"/>
</dbReference>
<dbReference type="InterPro" id="IPR036890">
    <property type="entry name" value="HATPase_C_sf"/>
</dbReference>
<dbReference type="GO" id="GO:0009736">
    <property type="term" value="P:cytokinin-activated signaling pathway"/>
    <property type="evidence" value="ECO:0007669"/>
    <property type="project" value="UniProtKB-KW"/>
</dbReference>
<dbReference type="Pfam" id="PF00072">
    <property type="entry name" value="Response_reg"/>
    <property type="match status" value="1"/>
</dbReference>
<dbReference type="PROSITE" id="PS50110">
    <property type="entry name" value="RESPONSE_REGULATORY"/>
    <property type="match status" value="2"/>
</dbReference>
<evidence type="ECO:0000256" key="16">
    <source>
        <dbReference type="ARBA" id="ARBA00022729"/>
    </source>
</evidence>
<accession>A0A9E7I176</accession>
<evidence type="ECO:0000256" key="2">
    <source>
        <dbReference type="ARBA" id="ARBA00001962"/>
    </source>
</evidence>
<evidence type="ECO:0000256" key="17">
    <source>
        <dbReference type="ARBA" id="ARBA00022741"/>
    </source>
</evidence>
<gene>
    <name evidence="36" type="ORF">MUK42_25082</name>
</gene>
<evidence type="ECO:0000256" key="12">
    <source>
        <dbReference type="ARBA" id="ARBA00022525"/>
    </source>
</evidence>
<keyword evidence="20" id="KW-0862">Zinc</keyword>
<feature type="transmembrane region" description="Helical" evidence="32">
    <location>
        <begin position="19"/>
        <end position="37"/>
    </location>
</feature>
<dbReference type="Gene3D" id="6.10.250.1190">
    <property type="match status" value="1"/>
</dbReference>
<evidence type="ECO:0000259" key="34">
    <source>
        <dbReference type="PROSITE" id="PS50110"/>
    </source>
</evidence>
<reference evidence="36" key="1">
    <citation type="submission" date="2022-05" db="EMBL/GenBank/DDBJ databases">
        <title>The Musa troglodytarum L. genome provides insights into the mechanism of non-climacteric behaviour and enrichment of carotenoids.</title>
        <authorList>
            <person name="Wang J."/>
        </authorList>
    </citation>
    <scope>NUCLEOTIDE SEQUENCE</scope>
    <source>
        <tissue evidence="36">Leaf</tissue>
    </source>
</reference>
<dbReference type="FunFam" id="3.30.450.350:FF:000001">
    <property type="entry name" value="Histidine kinase 4"/>
    <property type="match status" value="1"/>
</dbReference>
<dbReference type="FunFam" id="3.60.21.10:FF:000027">
    <property type="entry name" value="Purple acid phosphatase"/>
    <property type="match status" value="1"/>
</dbReference>
<dbReference type="InterPro" id="IPR042240">
    <property type="entry name" value="CHASE_sf"/>
</dbReference>
<feature type="region of interest" description="Disordered" evidence="31">
    <location>
        <begin position="848"/>
        <end position="885"/>
    </location>
</feature>
<dbReference type="Pfam" id="PF02518">
    <property type="entry name" value="HATPase_c"/>
    <property type="match status" value="1"/>
</dbReference>
<dbReference type="Pfam" id="PF00022">
    <property type="entry name" value="Actin"/>
    <property type="match status" value="1"/>
</dbReference>
<dbReference type="InterPro" id="IPR029052">
    <property type="entry name" value="Metallo-depent_PP-like"/>
</dbReference>
<dbReference type="InterPro" id="IPR043129">
    <property type="entry name" value="ATPase_NBD"/>
</dbReference>
<evidence type="ECO:0000259" key="35">
    <source>
        <dbReference type="PROSITE" id="PS50839"/>
    </source>
</evidence>
<dbReference type="InterPro" id="IPR004001">
    <property type="entry name" value="Actin_CS"/>
</dbReference>
<dbReference type="GO" id="GO:0046872">
    <property type="term" value="F:metal ion binding"/>
    <property type="evidence" value="ECO:0007669"/>
    <property type="project" value="UniProtKB-KW"/>
</dbReference>
<feature type="domain" description="CHASE" evidence="35">
    <location>
        <begin position="88"/>
        <end position="305"/>
    </location>
</feature>
<dbReference type="CDD" id="cd10224">
    <property type="entry name" value="ASKHA_NBD_actin"/>
    <property type="match status" value="1"/>
</dbReference>
<dbReference type="OrthoDB" id="303614at2759"/>
<keyword evidence="11" id="KW-0963">Cytoplasm</keyword>
<dbReference type="PRINTS" id="PR00190">
    <property type="entry name" value="ACTIN"/>
</dbReference>
<sequence>MGLATVAEGDKRWWWNRNVIMVLWMMLSVGFCIGLHCHMRTESLRRAEETLTSMCEERARMLQEQFAVSVNHVHALAILVSTFHYQKNPPALDQVTFANYAARTSFERPLLNGVAYAQRVVHAERELFENQQGWMIKTMKREPSPVQDEYAPVIYSQETVSYIEALDMMSGEVLWNQEDRENILRARATGKAVLTRPFRLLESNHLGVVLTFPVYLSGLPADATAEERVKATAGYLGGAFDVESLVENLLHQLAGNREIVVNVYDVTNTSEPLTMYGVHLPDGHMSLSHVSMLDFGDPFRKHQMKCRYRKKPPVSLSSITTPSGYIGYAAWSHYDNVKEDFRKMEELKKQAEAADVAKSQLAVYVSDRVPTILIGDPGRFRQIITNLVGNSVKFTERGHVFIQVHLAEHVKMVIDAKTGLNGHVNEVNITSATTVFNTLSGLEVANSRNTCESFKMLLSHGASLSCTIGSGSVPESIADKVTLMVSVEDTGIGIPVHAQDRVFTPFMQADSSTSRNYGGTGIGLSISKKCGKSSGVDMKRSLSEVLPTCFRGMRAILVDRQPVRAAVTKYHLRRLGIITEDVRTINEALYTLSGQNGYLNSSQPGKQPSIFLIEKDSWDPKVDFHIRNQLLQRKEAGHIQDVPKVVLFLTTESDKTRAGSHADNIIVKPLRASSIAICLQQMLGMGKCQNKDIVDNSASLRGLLDGKNILVVDDNKVNLRVAAAALKKYGAKVECVESGKSALSLLQPPHKFDACFMDVQMPEMDGFEATRQLRIMESKANKEDPPDDGSVMAKRHLPILAMTADVIQATYEECAKCGMDGYVSKPYEEAQLYQEPGREKRTPVALEVGAPHEADLRPLRRLLPHKTRPRSRRGRRRKSGEEDRSISPIPFNLLLPLLPLSKDLSLVPRMAEGEDVQPLVCDNGTGMVKAGFAGDDAPRAVFPSIVGRPRHTGVMVGMGQKDAYVGDEAQSKRGILTLKYPIEHGIVNNWDDMEKIWHHTFFNELRVAPEEHPVLLTEAPLNPKANREKMTQIMFETFNAPAMYVAIQAVLSLYASGRTTGTRSDSPARGRRHRHGRDGTDACLVRAGIVLDSGDGVSHTVPIYEGYALPHAILRLDLAGRDLTDNLMKILTERGYSFTTTAEREIVRDMKEKLAYIALDYQQEMEAAKTASAVEKTYELPDGQVITIGAERFRCPEVLFQPSMIGMEAAGIHETTYNSIMKCDVDIRKDLYGNIVLSGGSTMFPGIADRMSKEITALAPSSMKIKVVAPPERKYSVWIGGSILASLSTFQQITALALVLSLVSSSAELQKLEHSIKNDGSLSLLALGDWGRKGEFNQTQVATQMGRIGEELDIDFVVSTGDNFYDSGLTGVDDRAFEESFTNVYTAKSLQKQWYSVLGNHDYRGDVLAQLSPVLRELDNRWLCLRSFMLNAEIVDFFFVDTTPFVDHYWDNPESHRYDWREVAPRRTYVSNLLKDLDSALKESRATWKVVVGHHTIRSVSIHRDTKELLSSLLPILEAHGVDLYVNGHDHCLEHISSNDSPIQYLTSGGGSKSWRGVFNSNSDKLQFFYDGQGFMSLQLTKTMAQVVFYDAFGSVLHKWSVTKELHSSM</sequence>
<dbReference type="GO" id="GO:0005576">
    <property type="term" value="C:extracellular region"/>
    <property type="evidence" value="ECO:0007669"/>
    <property type="project" value="UniProtKB-SubCell"/>
</dbReference>
<dbReference type="FunFam" id="3.30.420.40:FF:000404">
    <property type="entry name" value="Major actin"/>
    <property type="match status" value="1"/>
</dbReference>
<evidence type="ECO:0000313" key="37">
    <source>
        <dbReference type="Proteomes" id="UP001055439"/>
    </source>
</evidence>
<evidence type="ECO:0000256" key="8">
    <source>
        <dbReference type="ARBA" id="ARBA00006752"/>
    </source>
</evidence>
<feature type="domain" description="Response regulatory" evidence="34">
    <location>
        <begin position="708"/>
        <end position="840"/>
    </location>
</feature>
<dbReference type="GO" id="GO:0009653">
    <property type="term" value="P:anatomical structure morphogenesis"/>
    <property type="evidence" value="ECO:0007669"/>
    <property type="project" value="UniProtKB-ARBA"/>
</dbReference>
<feature type="domain" description="Histidine kinase" evidence="33">
    <location>
        <begin position="373"/>
        <end position="529"/>
    </location>
</feature>
<dbReference type="InterPro" id="IPR004000">
    <property type="entry name" value="Actin"/>
</dbReference>
<comment type="subcellular location">
    <subcellularLocation>
        <location evidence="6">Cytoplasm</location>
        <location evidence="6">Cytoskeleton</location>
    </subcellularLocation>
    <subcellularLocation>
        <location evidence="5">Endomembrane system</location>
        <topology evidence="5">Multi-pass membrane protein</topology>
    </subcellularLocation>
    <subcellularLocation>
        <location evidence="7">Secreted</location>
    </subcellularLocation>
</comment>
<evidence type="ECO:0000256" key="9">
    <source>
        <dbReference type="ARBA" id="ARBA00008723"/>
    </source>
</evidence>
<evidence type="ECO:0000256" key="18">
    <source>
        <dbReference type="ARBA" id="ARBA00022777"/>
    </source>
</evidence>
<keyword evidence="24" id="KW-0902">Two-component regulatory system</keyword>
<evidence type="ECO:0000256" key="28">
    <source>
        <dbReference type="ARBA" id="ARBA00049360"/>
    </source>
</evidence>
<dbReference type="FunFam" id="3.90.640.10:FF:000001">
    <property type="entry name" value="Actin, muscle"/>
    <property type="match status" value="1"/>
</dbReference>
<organism evidence="36 37">
    <name type="scientific">Musa troglodytarum</name>
    <name type="common">fe'i banana</name>
    <dbReference type="NCBI Taxonomy" id="320322"/>
    <lineage>
        <taxon>Eukaryota</taxon>
        <taxon>Viridiplantae</taxon>
        <taxon>Streptophyta</taxon>
        <taxon>Embryophyta</taxon>
        <taxon>Tracheophyta</taxon>
        <taxon>Spermatophyta</taxon>
        <taxon>Magnoliopsida</taxon>
        <taxon>Liliopsida</taxon>
        <taxon>Zingiberales</taxon>
        <taxon>Musaceae</taxon>
        <taxon>Musa</taxon>
    </lineage>
</organism>
<comment type="function">
    <text evidence="4">Essential component of cell cytoskeleton; plays an important role in cytoplasmic streaming, cell shape determination, cell division, organelle movement and extension growth.</text>
</comment>
<dbReference type="FunFam" id="3.30.420.40:FF:000291">
    <property type="entry name" value="Actin, alpha skeletal muscle"/>
    <property type="match status" value="1"/>
</dbReference>
<dbReference type="Gene3D" id="3.30.565.10">
    <property type="entry name" value="Histidine kinase-like ATPase, C-terminal domain"/>
    <property type="match status" value="1"/>
</dbReference>
<keyword evidence="13" id="KW-0808">Transferase</keyword>
<dbReference type="PROSITE" id="PS50839">
    <property type="entry name" value="CHASE"/>
    <property type="match status" value="1"/>
</dbReference>
<dbReference type="CDD" id="cd17546">
    <property type="entry name" value="REC_hyHK_CKI1_RcsC-like"/>
    <property type="match status" value="1"/>
</dbReference>
<comment type="cofactor">
    <cofactor evidence="2">
        <name>Fe cation</name>
        <dbReference type="ChEBI" id="CHEBI:24875"/>
    </cofactor>
</comment>
<dbReference type="GO" id="GO:0048468">
    <property type="term" value="P:cell development"/>
    <property type="evidence" value="ECO:0007669"/>
    <property type="project" value="UniProtKB-ARBA"/>
</dbReference>
<dbReference type="SUPFAM" id="SSF53067">
    <property type="entry name" value="Actin-like ATPase domain"/>
    <property type="match status" value="2"/>
</dbReference>
<name>A0A9E7I176_9LILI</name>
<dbReference type="GO" id="GO:0000160">
    <property type="term" value="P:phosphorelay signal transduction system"/>
    <property type="evidence" value="ECO:0007669"/>
    <property type="project" value="UniProtKB-KW"/>
</dbReference>
<protein>
    <recommendedName>
        <fullName evidence="10">acid phosphatase</fullName>
        <ecNumber evidence="10">3.1.3.2</ecNumber>
    </recommendedName>
</protein>
<dbReference type="EC" id="3.1.3.2" evidence="10"/>
<dbReference type="PROSITE" id="PS50109">
    <property type="entry name" value="HIS_KIN"/>
    <property type="match status" value="1"/>
</dbReference>
<keyword evidence="22" id="KW-0932">Cytokinin signaling pathway</keyword>
<evidence type="ECO:0000256" key="23">
    <source>
        <dbReference type="ARBA" id="ARBA00022989"/>
    </source>
</evidence>
<evidence type="ECO:0000256" key="5">
    <source>
        <dbReference type="ARBA" id="ARBA00004127"/>
    </source>
</evidence>
<dbReference type="SMART" id="SM01079">
    <property type="entry name" value="CHASE"/>
    <property type="match status" value="1"/>
</dbReference>
<evidence type="ECO:0000256" key="6">
    <source>
        <dbReference type="ARBA" id="ARBA00004245"/>
    </source>
</evidence>
<proteinExistence type="inferred from homology"/>
<evidence type="ECO:0000256" key="30">
    <source>
        <dbReference type="RuleBase" id="RU000487"/>
    </source>
</evidence>
<keyword evidence="29" id="KW-0597">Phosphoprotein</keyword>
<evidence type="ECO:0000256" key="32">
    <source>
        <dbReference type="SAM" id="Phobius"/>
    </source>
</evidence>
<evidence type="ECO:0000256" key="10">
    <source>
        <dbReference type="ARBA" id="ARBA00012646"/>
    </source>
</evidence>
<dbReference type="Proteomes" id="UP001055439">
    <property type="component" value="Chromosome 9"/>
</dbReference>
<dbReference type="InterPro" id="IPR005467">
    <property type="entry name" value="His_kinase_dom"/>
</dbReference>
<dbReference type="Gene3D" id="3.90.640.10">
    <property type="entry name" value="Actin, Chain A, domain 4"/>
    <property type="match status" value="1"/>
</dbReference>
<keyword evidence="26" id="KW-0325">Glycoprotein</keyword>
<evidence type="ECO:0000256" key="29">
    <source>
        <dbReference type="PROSITE-ProRule" id="PRU00169"/>
    </source>
</evidence>
<evidence type="ECO:0000256" key="27">
    <source>
        <dbReference type="ARBA" id="ARBA00023212"/>
    </source>
</evidence>
<comment type="similarity">
    <text evidence="8 30">Belongs to the actin family.</text>
</comment>
<dbReference type="PROSITE" id="PS00406">
    <property type="entry name" value="ACTINS_1"/>
    <property type="match status" value="1"/>
</dbReference>
<dbReference type="SUPFAM" id="SSF52172">
    <property type="entry name" value="CheY-like"/>
    <property type="match status" value="1"/>
</dbReference>
<evidence type="ECO:0000256" key="1">
    <source>
        <dbReference type="ARBA" id="ARBA00000032"/>
    </source>
</evidence>
<evidence type="ECO:0000256" key="11">
    <source>
        <dbReference type="ARBA" id="ARBA00022490"/>
    </source>
</evidence>
<dbReference type="SUPFAM" id="SSF55874">
    <property type="entry name" value="ATPase domain of HSP90 chaperone/DNA topoisomerase II/histidine kinase"/>
    <property type="match status" value="1"/>
</dbReference>
<dbReference type="InterPro" id="IPR020902">
    <property type="entry name" value="Actin/actin-like_CS"/>
</dbReference>
<dbReference type="PROSITE" id="PS01132">
    <property type="entry name" value="ACTINS_ACT_LIKE"/>
    <property type="match status" value="1"/>
</dbReference>
<dbReference type="Gene3D" id="3.30.450.350">
    <property type="entry name" value="CHASE domain"/>
    <property type="match status" value="1"/>
</dbReference>
<evidence type="ECO:0000256" key="4">
    <source>
        <dbReference type="ARBA" id="ARBA00003589"/>
    </source>
</evidence>
<evidence type="ECO:0000256" key="25">
    <source>
        <dbReference type="ARBA" id="ARBA00023136"/>
    </source>
</evidence>
<evidence type="ECO:0000256" key="14">
    <source>
        <dbReference type="ARBA" id="ARBA00022692"/>
    </source>
</evidence>
<dbReference type="SMART" id="SM00268">
    <property type="entry name" value="ACTIN"/>
    <property type="match status" value="1"/>
</dbReference>
<keyword evidence="16" id="KW-0732">Signal</keyword>
<feature type="region of interest" description="Disordered" evidence="31">
    <location>
        <begin position="1058"/>
        <end position="1077"/>
    </location>
</feature>
<keyword evidence="19" id="KW-0378">Hydrolase</keyword>
<keyword evidence="37" id="KW-1185">Reference proteome</keyword>
<dbReference type="EMBL" id="CP097511">
    <property type="protein sequence ID" value="URE43516.1"/>
    <property type="molecule type" value="Genomic_DNA"/>
</dbReference>
<dbReference type="PANTHER" id="PTHR11937">
    <property type="entry name" value="ACTIN"/>
    <property type="match status" value="1"/>
</dbReference>
<dbReference type="GO" id="GO:0005856">
    <property type="term" value="C:cytoskeleton"/>
    <property type="evidence" value="ECO:0007669"/>
    <property type="project" value="UniProtKB-SubCell"/>
</dbReference>
<dbReference type="SMART" id="SM00448">
    <property type="entry name" value="REC"/>
    <property type="match status" value="1"/>
</dbReference>
<comment type="catalytic activity">
    <reaction evidence="28">
        <text>ATP + H2O = ADP + phosphate + H(+)</text>
        <dbReference type="Rhea" id="RHEA:13065"/>
        <dbReference type="ChEBI" id="CHEBI:15377"/>
        <dbReference type="ChEBI" id="CHEBI:15378"/>
        <dbReference type="ChEBI" id="CHEBI:30616"/>
        <dbReference type="ChEBI" id="CHEBI:43474"/>
        <dbReference type="ChEBI" id="CHEBI:456216"/>
    </reaction>
</comment>
<keyword evidence="14 32" id="KW-0812">Transmembrane</keyword>
<dbReference type="SMART" id="SM00387">
    <property type="entry name" value="HATPase_c"/>
    <property type="match status" value="1"/>
</dbReference>
<evidence type="ECO:0000256" key="15">
    <source>
        <dbReference type="ARBA" id="ARBA00022723"/>
    </source>
</evidence>
<keyword evidence="15" id="KW-0479">Metal-binding</keyword>
<comment type="similarity">
    <text evidence="9">Belongs to the metallophosphoesterase superfamily. Purple acid phosphatase family.</text>
</comment>
<keyword evidence="17" id="KW-0547">Nucleotide-binding</keyword>
<evidence type="ECO:0000256" key="26">
    <source>
        <dbReference type="ARBA" id="ARBA00023180"/>
    </source>
</evidence>
<dbReference type="Gene3D" id="3.30.420.40">
    <property type="match status" value="2"/>
</dbReference>
<dbReference type="InterPro" id="IPR006189">
    <property type="entry name" value="CHASE_dom"/>
</dbReference>
<comment type="caution">
    <text evidence="29">Lacks conserved residue(s) required for the propagation of feature annotation.</text>
</comment>
<dbReference type="SUPFAM" id="SSF56300">
    <property type="entry name" value="Metallo-dependent phosphatases"/>
    <property type="match status" value="1"/>
</dbReference>
<comment type="catalytic activity">
    <reaction evidence="1">
        <text>a phosphate monoester + H2O = an alcohol + phosphate</text>
        <dbReference type="Rhea" id="RHEA:15017"/>
        <dbReference type="ChEBI" id="CHEBI:15377"/>
        <dbReference type="ChEBI" id="CHEBI:30879"/>
        <dbReference type="ChEBI" id="CHEBI:43474"/>
        <dbReference type="ChEBI" id="CHEBI:67140"/>
        <dbReference type="EC" id="3.1.3.2"/>
    </reaction>
</comment>
<keyword evidence="21" id="KW-0067">ATP-binding</keyword>
<evidence type="ECO:0000256" key="13">
    <source>
        <dbReference type="ARBA" id="ARBA00022679"/>
    </source>
</evidence>
<keyword evidence="27" id="KW-0206">Cytoskeleton</keyword>